<proteinExistence type="predicted"/>
<evidence type="ECO:0000313" key="2">
    <source>
        <dbReference type="Proteomes" id="UP000594262"/>
    </source>
</evidence>
<dbReference type="OrthoDB" id="6073203at2759"/>
<evidence type="ECO:0000313" key="1">
    <source>
        <dbReference type="EnsemblMetazoa" id="CLYHEMP012200.2"/>
    </source>
</evidence>
<dbReference type="Proteomes" id="UP000594262">
    <property type="component" value="Unplaced"/>
</dbReference>
<keyword evidence="2" id="KW-1185">Reference proteome</keyword>
<protein>
    <submittedName>
        <fullName evidence="1">Uncharacterized protein</fullName>
    </submittedName>
</protein>
<organism evidence="1 2">
    <name type="scientific">Clytia hemisphaerica</name>
    <dbReference type="NCBI Taxonomy" id="252671"/>
    <lineage>
        <taxon>Eukaryota</taxon>
        <taxon>Metazoa</taxon>
        <taxon>Cnidaria</taxon>
        <taxon>Hydrozoa</taxon>
        <taxon>Hydroidolina</taxon>
        <taxon>Leptothecata</taxon>
        <taxon>Obeliida</taxon>
        <taxon>Clytiidae</taxon>
        <taxon>Clytia</taxon>
    </lineage>
</organism>
<name>A0A7M5WSZ6_9CNID</name>
<dbReference type="EnsemblMetazoa" id="CLYHEMT012200.2">
    <property type="protein sequence ID" value="CLYHEMP012200.2"/>
    <property type="gene ID" value="CLYHEMG012200"/>
</dbReference>
<reference evidence="1" key="1">
    <citation type="submission" date="2021-01" db="UniProtKB">
        <authorList>
            <consortium name="EnsemblMetazoa"/>
        </authorList>
    </citation>
    <scope>IDENTIFICATION</scope>
</reference>
<dbReference type="AlphaFoldDB" id="A0A7M5WSZ6"/>
<accession>A0A7M5WSZ6</accession>
<sequence>QCPFVSICFFVNKNSIQAFVWGNNRSLFIFCFNRNDGRLLESYSYFGAITCQHMDVIATTKARLTEVDPHRRSPSKPPLDESILSHEWLLRQESTIICIHDLDETGESLLARHHQIDKIPSDFIATAHGIRGTENEVFGTIVLLCALS</sequence>